<proteinExistence type="predicted"/>
<keyword evidence="1" id="KW-1133">Transmembrane helix</keyword>
<accession>A0A2H5QAT5</accession>
<protein>
    <submittedName>
        <fullName evidence="2">Uncharacterized protein</fullName>
    </submittedName>
</protein>
<dbReference type="EMBL" id="BDQV01000281">
    <property type="protein sequence ID" value="GAY61757.1"/>
    <property type="molecule type" value="Genomic_DNA"/>
</dbReference>
<sequence length="88" mass="10201">MRQWRQEFGVDTIMQRSLKQKSSRRNSVGRICSILIEDLCDVEELMIVKAYFHELSFLTNVSMLAVVTISYLASLGCIMFSGLKKHLW</sequence>
<dbReference type="AlphaFoldDB" id="A0A2H5QAT5"/>
<keyword evidence="1" id="KW-0812">Transmembrane</keyword>
<evidence type="ECO:0000313" key="3">
    <source>
        <dbReference type="Proteomes" id="UP000236630"/>
    </source>
</evidence>
<evidence type="ECO:0000313" key="2">
    <source>
        <dbReference type="EMBL" id="GAY61757.1"/>
    </source>
</evidence>
<evidence type="ECO:0000256" key="1">
    <source>
        <dbReference type="SAM" id="Phobius"/>
    </source>
</evidence>
<comment type="caution">
    <text evidence="2">The sequence shown here is derived from an EMBL/GenBank/DDBJ whole genome shotgun (WGS) entry which is preliminary data.</text>
</comment>
<feature type="transmembrane region" description="Helical" evidence="1">
    <location>
        <begin position="61"/>
        <end position="83"/>
    </location>
</feature>
<reference evidence="2 3" key="1">
    <citation type="journal article" date="2017" name="Front. Genet.">
        <title>Draft sequencing of the heterozygous diploid genome of Satsuma (Citrus unshiu Marc.) using a hybrid assembly approach.</title>
        <authorList>
            <person name="Shimizu T."/>
            <person name="Tanizawa Y."/>
            <person name="Mochizuki T."/>
            <person name="Nagasaki H."/>
            <person name="Yoshioka T."/>
            <person name="Toyoda A."/>
            <person name="Fujiyama A."/>
            <person name="Kaminuma E."/>
            <person name="Nakamura Y."/>
        </authorList>
    </citation>
    <scope>NUCLEOTIDE SEQUENCE [LARGE SCALE GENOMIC DNA]</scope>
    <source>
        <strain evidence="3">cv. Miyagawa wase</strain>
    </source>
</reference>
<gene>
    <name evidence="2" type="ORF">CUMW_212440</name>
</gene>
<organism evidence="2 3">
    <name type="scientific">Citrus unshiu</name>
    <name type="common">Satsuma mandarin</name>
    <name type="synonym">Citrus nobilis var. unshiu</name>
    <dbReference type="NCBI Taxonomy" id="55188"/>
    <lineage>
        <taxon>Eukaryota</taxon>
        <taxon>Viridiplantae</taxon>
        <taxon>Streptophyta</taxon>
        <taxon>Embryophyta</taxon>
        <taxon>Tracheophyta</taxon>
        <taxon>Spermatophyta</taxon>
        <taxon>Magnoliopsida</taxon>
        <taxon>eudicotyledons</taxon>
        <taxon>Gunneridae</taxon>
        <taxon>Pentapetalae</taxon>
        <taxon>rosids</taxon>
        <taxon>malvids</taxon>
        <taxon>Sapindales</taxon>
        <taxon>Rutaceae</taxon>
        <taxon>Aurantioideae</taxon>
        <taxon>Citrus</taxon>
    </lineage>
</organism>
<keyword evidence="3" id="KW-1185">Reference proteome</keyword>
<keyword evidence="1" id="KW-0472">Membrane</keyword>
<name>A0A2H5QAT5_CITUN</name>
<dbReference type="Proteomes" id="UP000236630">
    <property type="component" value="Unassembled WGS sequence"/>
</dbReference>
<dbReference type="STRING" id="55188.A0A2H5QAT5"/>